<comment type="subcellular location">
    <subcellularLocation>
        <location evidence="1">Nucleus</location>
    </subcellularLocation>
</comment>
<dbReference type="AlphaFoldDB" id="A0A8C6WUS9"/>
<accession>A0A8C6WUS9</accession>
<evidence type="ECO:0000256" key="4">
    <source>
        <dbReference type="ARBA" id="ARBA00022553"/>
    </source>
</evidence>
<dbReference type="GO" id="GO:0031124">
    <property type="term" value="P:mRNA 3'-end processing"/>
    <property type="evidence" value="ECO:0007669"/>
    <property type="project" value="InterPro"/>
</dbReference>
<dbReference type="GO" id="GO:0000993">
    <property type="term" value="F:RNA polymerase II complex binding"/>
    <property type="evidence" value="ECO:0007669"/>
    <property type="project" value="InterPro"/>
</dbReference>
<feature type="compositionally biased region" description="Low complexity" evidence="15">
    <location>
        <begin position="425"/>
        <end position="438"/>
    </location>
</feature>
<dbReference type="SUPFAM" id="SSF48464">
    <property type="entry name" value="ENTH/VHS domain"/>
    <property type="match status" value="1"/>
</dbReference>
<feature type="compositionally biased region" description="Low complexity" evidence="15">
    <location>
        <begin position="596"/>
        <end position="613"/>
    </location>
</feature>
<evidence type="ECO:0000313" key="18">
    <source>
        <dbReference type="Proteomes" id="UP000694523"/>
    </source>
</evidence>
<dbReference type="InterPro" id="IPR057242">
    <property type="entry name" value="PCFS4-like"/>
</dbReference>
<protein>
    <recommendedName>
        <fullName evidence="12">Pre-mRNA cleavage complex 2 protein Pcf11</fullName>
    </recommendedName>
    <alternativeName>
        <fullName evidence="13">Pre-mRNA cleavage complex II protein Pcf11</fullName>
    </alternativeName>
</protein>
<sequence length="1156" mass="130230">MEDTTARDDACREYESSLEDLTFNSKPHINMLTILAEENISFAKDIVGIIEAQISKAPALEKLPVLYLVDSIVKNVGRDYLTVFAKNLIPSFICVFEKVDENTRKSLFKLRSTWDEVFPAKKLYALDVRVSSVDPAWPIKPLPPAANRIHVNPNFLKQPDEPPAARPAPPSPRLTQEQLIRQQLLAKQKQLLELQQKKIELELEQTKAQLTTLSSLTPKPLVPPATVIRPWIPPQTAPTEAKQPPPVTTTTTTSPAPTMRDPRLNRLTPSKEKKDLSPAVDRKHGEKKPKPQRLEETTKSKSKSPSPLTKRVPNSNDKSVEEKKDPRLKKRPQEKPDGEEIKEKKKREDDAKDGEDPKKKREEVSKKPKLVNGSVTTKEEFKMGGNARTHARKRSRSHSRSPGSLSPKYGGGRGGSKEKERRSPKPCSRGRSSSPSPHKSQHARSRDGRGMVERGGTAGGKKSQSESGRRKGGGADDRDSLRGHDPGSKEAKDGLNRWRSGWDDGKHGKDEPHKPAAPRHKPHPSPRTPKHRLSVDANLQIPEVLNSASKKDLLRRASKRLESGEISEEEFLNLAHQIKHLFQYQEEKQRGESWEQSPKSSSSSGQRPQRGPPDGLDPAQASYYEHKSKLRKSQVSQRPPSDEWPDENEGYRRLDKEVKSGYDRRFPERRPEPPSHAPQEPPRFERERLSPLPAPHLTPRDQPDASPVPRFESPNSEHSEEGPMEPGPPQNLQPKSILKVRHDEGLERSFSEQPPVNRPQQVRPVCPWGPPCLMAPWPPAGLQHGPPTFPRTPDECSLPLQRTHGLPGTQFHPAGAFPPAPGSLLPPGPNPGLGMPQQQQQPVMMGNMNAPFMPQNTVPFPQAPPAPENHFGQVDVNDLLSKLISTGIIKPSQPEAPSTAAPVAVEEEEEEEELSEEDLPDLTSFSLDAMKQRYESAVTRLYTGNQCCLCSMRFTAAQTDLYADHLDWHFRQNHAGKVAAKKITHRRWYYGLTDWIEFEEIADLEERAKSLFFEKENEEEEQKNQAAAKEKEIQIVRATKDQVAELCEICQEPFETYWVEEEEDWFLKNAIRVDDKNFHPACFEDYQKTSYIDATPSPSKHLTEHPLSALNTEEKLSVLIKTEDEDRPSCAEVQIKQEVDEEVKQEVTVKQEPASS</sequence>
<dbReference type="GO" id="GO:0003729">
    <property type="term" value="F:mRNA binding"/>
    <property type="evidence" value="ECO:0007669"/>
    <property type="project" value="InterPro"/>
</dbReference>
<evidence type="ECO:0000256" key="3">
    <source>
        <dbReference type="ARBA" id="ARBA00022499"/>
    </source>
</evidence>
<keyword evidence="18" id="KW-1185">Reference proteome</keyword>
<feature type="compositionally biased region" description="Pro residues" evidence="15">
    <location>
        <begin position="161"/>
        <end position="172"/>
    </location>
</feature>
<dbReference type="InterPro" id="IPR006569">
    <property type="entry name" value="CID_dom"/>
</dbReference>
<dbReference type="FunFam" id="1.25.40.90:FF:000015">
    <property type="entry name" value="Pre-mRNA cleavage complex 2 protein Pcf11"/>
    <property type="match status" value="1"/>
</dbReference>
<keyword evidence="3" id="KW-1017">Isopeptide bond</keyword>
<dbReference type="Pfam" id="PF23228">
    <property type="entry name" value="zf_PCFS4"/>
    <property type="match status" value="1"/>
</dbReference>
<evidence type="ECO:0000256" key="15">
    <source>
        <dbReference type="SAM" id="MobiDB-lite"/>
    </source>
</evidence>
<evidence type="ECO:0000256" key="2">
    <source>
        <dbReference type="ARBA" id="ARBA00022481"/>
    </source>
</evidence>
<evidence type="ECO:0000256" key="8">
    <source>
        <dbReference type="ARBA" id="ARBA00023054"/>
    </source>
</evidence>
<dbReference type="PANTHER" id="PTHR15921">
    <property type="entry name" value="PRE-MRNA CLEAVAGE COMPLEX II"/>
    <property type="match status" value="1"/>
</dbReference>
<dbReference type="GO" id="GO:0005849">
    <property type="term" value="C:mRNA cleavage factor complex"/>
    <property type="evidence" value="ECO:0007669"/>
    <property type="project" value="InterPro"/>
</dbReference>
<feature type="compositionally biased region" description="Basic residues" evidence="15">
    <location>
        <begin position="516"/>
        <end position="532"/>
    </location>
</feature>
<feature type="compositionally biased region" description="Basic and acidic residues" evidence="15">
    <location>
        <begin position="649"/>
        <end position="673"/>
    </location>
</feature>
<dbReference type="PROSITE" id="PS51391">
    <property type="entry name" value="CID"/>
    <property type="match status" value="1"/>
</dbReference>
<dbReference type="InterPro" id="IPR047415">
    <property type="entry name" value="Pcf11_CID"/>
</dbReference>
<feature type="compositionally biased region" description="Basic and acidic residues" evidence="15">
    <location>
        <begin position="260"/>
        <end position="299"/>
    </location>
</feature>
<dbReference type="PANTHER" id="PTHR15921:SF3">
    <property type="entry name" value="PRE-MRNA CLEAVAGE COMPLEX 2 PROTEIN PCF11"/>
    <property type="match status" value="1"/>
</dbReference>
<feature type="compositionally biased region" description="Low complexity" evidence="15">
    <location>
        <begin position="753"/>
        <end position="762"/>
    </location>
</feature>
<dbReference type="InterPro" id="IPR048832">
    <property type="entry name" value="PCF11_charged"/>
</dbReference>
<dbReference type="Gene3D" id="1.25.40.90">
    <property type="match status" value="1"/>
</dbReference>
<evidence type="ECO:0000256" key="6">
    <source>
        <dbReference type="ARBA" id="ARBA00022843"/>
    </source>
</evidence>
<dbReference type="Proteomes" id="UP000694523">
    <property type="component" value="Unplaced"/>
</dbReference>
<feature type="compositionally biased region" description="Basic and acidic residues" evidence="15">
    <location>
        <begin position="463"/>
        <end position="514"/>
    </location>
</feature>
<dbReference type="CDD" id="cd16982">
    <property type="entry name" value="CID_Pcf11"/>
    <property type="match status" value="1"/>
</dbReference>
<organism evidence="17 18">
    <name type="scientific">Neogobius melanostomus</name>
    <name type="common">round goby</name>
    <dbReference type="NCBI Taxonomy" id="47308"/>
    <lineage>
        <taxon>Eukaryota</taxon>
        <taxon>Metazoa</taxon>
        <taxon>Chordata</taxon>
        <taxon>Craniata</taxon>
        <taxon>Vertebrata</taxon>
        <taxon>Euteleostomi</taxon>
        <taxon>Actinopterygii</taxon>
        <taxon>Neopterygii</taxon>
        <taxon>Teleostei</taxon>
        <taxon>Neoteleostei</taxon>
        <taxon>Acanthomorphata</taxon>
        <taxon>Gobiaria</taxon>
        <taxon>Gobiiformes</taxon>
        <taxon>Gobioidei</taxon>
        <taxon>Gobiidae</taxon>
        <taxon>Benthophilinae</taxon>
        <taxon>Neogobiini</taxon>
        <taxon>Neogobius</taxon>
    </lineage>
</organism>
<feature type="domain" description="CID" evidence="16">
    <location>
        <begin position="6"/>
        <end position="134"/>
    </location>
</feature>
<keyword evidence="7" id="KW-0007">Acetylation</keyword>
<evidence type="ECO:0000256" key="13">
    <source>
        <dbReference type="ARBA" id="ARBA00083113"/>
    </source>
</evidence>
<proteinExistence type="predicted"/>
<keyword evidence="6" id="KW-0832">Ubl conjugation</keyword>
<name>A0A8C6WUS9_9GOBI</name>
<evidence type="ECO:0000259" key="16">
    <source>
        <dbReference type="PROSITE" id="PS51391"/>
    </source>
</evidence>
<evidence type="ECO:0000256" key="12">
    <source>
        <dbReference type="ARBA" id="ARBA00068814"/>
    </source>
</evidence>
<feature type="coiled-coil region" evidence="14">
    <location>
        <begin position="1001"/>
        <end position="1039"/>
    </location>
</feature>
<dbReference type="Pfam" id="PF11526">
    <property type="entry name" value="Pfc11_Clp1_ID"/>
    <property type="match status" value="1"/>
</dbReference>
<evidence type="ECO:0000256" key="9">
    <source>
        <dbReference type="ARBA" id="ARBA00023242"/>
    </source>
</evidence>
<keyword evidence="2" id="KW-0488">Methylation</keyword>
<reference evidence="17" key="1">
    <citation type="submission" date="2025-08" db="UniProtKB">
        <authorList>
            <consortium name="Ensembl"/>
        </authorList>
    </citation>
    <scope>IDENTIFICATION</scope>
</reference>
<dbReference type="Pfam" id="PF04818">
    <property type="entry name" value="CID"/>
    <property type="match status" value="1"/>
</dbReference>
<dbReference type="InterPro" id="IPR045154">
    <property type="entry name" value="PCF11-like"/>
</dbReference>
<dbReference type="Ensembl" id="ENSNMLT00000037303.1">
    <property type="protein sequence ID" value="ENSNMLP00000033482.1"/>
    <property type="gene ID" value="ENSNMLG00000020916.1"/>
</dbReference>
<evidence type="ECO:0000313" key="17">
    <source>
        <dbReference type="Ensembl" id="ENSNMLP00000033482.1"/>
    </source>
</evidence>
<feature type="compositionally biased region" description="Low complexity" evidence="15">
    <location>
        <begin position="248"/>
        <end position="258"/>
    </location>
</feature>
<keyword evidence="9" id="KW-0539">Nucleus</keyword>
<comment type="function">
    <text evidence="10">Component of pre-mRNA cleavage complex II, which promotes transcription termination by RNA polymerase II.</text>
</comment>
<comment type="subunit">
    <text evidence="11">Associates with the phosphorylated CTD domain of POLR2A /RNA polymerase II.</text>
</comment>
<dbReference type="SMART" id="SM00582">
    <property type="entry name" value="RPR"/>
    <property type="match status" value="1"/>
</dbReference>
<dbReference type="InterPro" id="IPR021605">
    <property type="entry name" value="Pcf11_Clp1-ID"/>
</dbReference>
<dbReference type="InterPro" id="IPR048830">
    <property type="entry name" value="PCF11_helical"/>
</dbReference>
<reference evidence="17" key="2">
    <citation type="submission" date="2025-09" db="UniProtKB">
        <authorList>
            <consortium name="Ensembl"/>
        </authorList>
    </citation>
    <scope>IDENTIFICATION</scope>
</reference>
<feature type="compositionally biased region" description="Basic residues" evidence="15">
    <location>
        <begin position="389"/>
        <end position="399"/>
    </location>
</feature>
<dbReference type="GO" id="GO:0006369">
    <property type="term" value="P:termination of RNA polymerase II transcription"/>
    <property type="evidence" value="ECO:0007669"/>
    <property type="project" value="InterPro"/>
</dbReference>
<feature type="region of interest" description="Disordered" evidence="15">
    <location>
        <begin position="150"/>
        <end position="174"/>
    </location>
</feature>
<dbReference type="GO" id="GO:0005737">
    <property type="term" value="C:cytoplasm"/>
    <property type="evidence" value="ECO:0007669"/>
    <property type="project" value="TreeGrafter"/>
</dbReference>
<feature type="region of interest" description="Disordered" evidence="15">
    <location>
        <begin position="583"/>
        <end position="762"/>
    </location>
</feature>
<evidence type="ECO:0000256" key="10">
    <source>
        <dbReference type="ARBA" id="ARBA00057101"/>
    </source>
</evidence>
<keyword evidence="8 14" id="KW-0175">Coiled coil</keyword>
<evidence type="ECO:0000256" key="5">
    <source>
        <dbReference type="ARBA" id="ARBA00022664"/>
    </source>
</evidence>
<evidence type="ECO:0000256" key="1">
    <source>
        <dbReference type="ARBA" id="ARBA00004123"/>
    </source>
</evidence>
<feature type="compositionally biased region" description="Basic and acidic residues" evidence="15">
    <location>
        <begin position="318"/>
        <end position="366"/>
    </location>
</feature>
<feature type="region of interest" description="Disordered" evidence="15">
    <location>
        <begin position="216"/>
        <end position="536"/>
    </location>
</feature>
<dbReference type="Pfam" id="PF20827">
    <property type="entry name" value="PCF11_charged"/>
    <property type="match status" value="1"/>
</dbReference>
<keyword evidence="4" id="KW-0597">Phosphoprotein</keyword>
<evidence type="ECO:0000256" key="11">
    <source>
        <dbReference type="ARBA" id="ARBA00063659"/>
    </source>
</evidence>
<keyword evidence="5" id="KW-0507">mRNA processing</keyword>
<evidence type="ECO:0000256" key="7">
    <source>
        <dbReference type="ARBA" id="ARBA00022990"/>
    </source>
</evidence>
<evidence type="ECO:0000256" key="14">
    <source>
        <dbReference type="SAM" id="Coils"/>
    </source>
</evidence>
<dbReference type="Pfam" id="PF20845">
    <property type="entry name" value="Pcf11_helical"/>
    <property type="match status" value="1"/>
</dbReference>
<dbReference type="InterPro" id="IPR008942">
    <property type="entry name" value="ENTH_VHS"/>
</dbReference>
<feature type="compositionally biased region" description="Basic and acidic residues" evidence="15">
    <location>
        <begin position="740"/>
        <end position="750"/>
    </location>
</feature>